<organism evidence="1 2">
    <name type="scientific">Peronosclerospora sorghi</name>
    <dbReference type="NCBI Taxonomy" id="230839"/>
    <lineage>
        <taxon>Eukaryota</taxon>
        <taxon>Sar</taxon>
        <taxon>Stramenopiles</taxon>
        <taxon>Oomycota</taxon>
        <taxon>Peronosporomycetes</taxon>
        <taxon>Peronosporales</taxon>
        <taxon>Peronosporaceae</taxon>
        <taxon>Peronosclerospora</taxon>
    </lineage>
</organism>
<sequence>MNITFELYPLSPLSFLRPNHDVIYCFRLVHALTNFSRKNVSVGRWRRTPVTVEVLAAARAVVPAPSEKDRVLCS</sequence>
<reference evidence="1 2" key="1">
    <citation type="journal article" date="2022" name="bioRxiv">
        <title>The genome of the oomycete Peronosclerospora sorghi, a cosmopolitan pathogen of maize and sorghum, is inflated with dispersed pseudogenes.</title>
        <authorList>
            <person name="Fletcher K."/>
            <person name="Martin F."/>
            <person name="Isakeit T."/>
            <person name="Cavanaugh K."/>
            <person name="Magill C."/>
            <person name="Michelmore R."/>
        </authorList>
    </citation>
    <scope>NUCLEOTIDE SEQUENCE [LARGE SCALE GENOMIC DNA]</scope>
    <source>
        <strain evidence="1">P6</strain>
    </source>
</reference>
<dbReference type="EMBL" id="CM047587">
    <property type="protein sequence ID" value="KAI9906716.1"/>
    <property type="molecule type" value="Genomic_DNA"/>
</dbReference>
<keyword evidence="2" id="KW-1185">Reference proteome</keyword>
<gene>
    <name evidence="1" type="ORF">PsorP6_002769</name>
</gene>
<evidence type="ECO:0000313" key="1">
    <source>
        <dbReference type="EMBL" id="KAI9906716.1"/>
    </source>
</evidence>
<protein>
    <submittedName>
        <fullName evidence="1">Uncharacterized protein</fullName>
    </submittedName>
</protein>
<dbReference type="Proteomes" id="UP001163321">
    <property type="component" value="Chromosome 8"/>
</dbReference>
<comment type="caution">
    <text evidence="1">The sequence shown here is derived from an EMBL/GenBank/DDBJ whole genome shotgun (WGS) entry which is preliminary data.</text>
</comment>
<accession>A0ACC0VKV3</accession>
<evidence type="ECO:0000313" key="2">
    <source>
        <dbReference type="Proteomes" id="UP001163321"/>
    </source>
</evidence>
<proteinExistence type="predicted"/>
<name>A0ACC0VKV3_9STRA</name>